<dbReference type="PANTHER" id="PTHR12855:SF10">
    <property type="entry name" value="DNA METHYLTRANSFERASE 1-ASSOCIATED PROTEIN 1"/>
    <property type="match status" value="1"/>
</dbReference>
<dbReference type="GO" id="GO:0003714">
    <property type="term" value="F:transcription corepressor activity"/>
    <property type="evidence" value="ECO:0007669"/>
    <property type="project" value="TreeGrafter"/>
</dbReference>
<comment type="subcellular location">
    <subcellularLocation>
        <location evidence="1">Nucleus</location>
    </subcellularLocation>
</comment>
<accession>A0A8H7WDV1</accession>
<evidence type="ECO:0000256" key="6">
    <source>
        <dbReference type="ARBA" id="ARBA00023163"/>
    </source>
</evidence>
<keyword evidence="8" id="KW-0175">Coiled coil</keyword>
<dbReference type="GO" id="GO:0000812">
    <property type="term" value="C:Swr1 complex"/>
    <property type="evidence" value="ECO:0007669"/>
    <property type="project" value="TreeGrafter"/>
</dbReference>
<gene>
    <name evidence="11" type="ORF">IFR04_003793</name>
</gene>
<dbReference type="GO" id="GO:0006338">
    <property type="term" value="P:chromatin remodeling"/>
    <property type="evidence" value="ECO:0007669"/>
    <property type="project" value="InterPro"/>
</dbReference>
<dbReference type="GO" id="GO:0006281">
    <property type="term" value="P:DNA repair"/>
    <property type="evidence" value="ECO:0007669"/>
    <property type="project" value="InterPro"/>
</dbReference>
<keyword evidence="5" id="KW-0805">Transcription regulation</keyword>
<feature type="compositionally biased region" description="Basic and acidic residues" evidence="9">
    <location>
        <begin position="1"/>
        <end position="10"/>
    </location>
</feature>
<keyword evidence="4" id="KW-0156">Chromatin regulator</keyword>
<keyword evidence="12" id="KW-1185">Reference proteome</keyword>
<evidence type="ECO:0000256" key="4">
    <source>
        <dbReference type="ARBA" id="ARBA00022853"/>
    </source>
</evidence>
<feature type="domain" description="DAMP1 SANT/Myb-like" evidence="10">
    <location>
        <begin position="121"/>
        <end position="216"/>
    </location>
</feature>
<feature type="compositionally biased region" description="Basic and acidic residues" evidence="9">
    <location>
        <begin position="581"/>
        <end position="590"/>
    </location>
</feature>
<organism evidence="11 12">
    <name type="scientific">Cadophora malorum</name>
    <dbReference type="NCBI Taxonomy" id="108018"/>
    <lineage>
        <taxon>Eukaryota</taxon>
        <taxon>Fungi</taxon>
        <taxon>Dikarya</taxon>
        <taxon>Ascomycota</taxon>
        <taxon>Pezizomycotina</taxon>
        <taxon>Leotiomycetes</taxon>
        <taxon>Helotiales</taxon>
        <taxon>Ploettnerulaceae</taxon>
        <taxon>Cadophora</taxon>
    </lineage>
</organism>
<keyword evidence="6" id="KW-0804">Transcription</keyword>
<protein>
    <recommendedName>
        <fullName evidence="3">SWR1-complex protein 4</fullName>
    </recommendedName>
</protein>
<dbReference type="EMBL" id="JAFJYH010000040">
    <property type="protein sequence ID" value="KAG4423017.1"/>
    <property type="molecule type" value="Genomic_DNA"/>
</dbReference>
<feature type="region of interest" description="Disordered" evidence="9">
    <location>
        <begin position="325"/>
        <end position="396"/>
    </location>
</feature>
<evidence type="ECO:0000259" key="10">
    <source>
        <dbReference type="Pfam" id="PF16282"/>
    </source>
</evidence>
<dbReference type="GO" id="GO:0035267">
    <property type="term" value="C:NuA4 histone acetyltransferase complex"/>
    <property type="evidence" value="ECO:0007669"/>
    <property type="project" value="InterPro"/>
</dbReference>
<feature type="coiled-coil region" evidence="8">
    <location>
        <begin position="248"/>
        <end position="292"/>
    </location>
</feature>
<feature type="compositionally biased region" description="Basic and acidic residues" evidence="9">
    <location>
        <begin position="486"/>
        <end position="500"/>
    </location>
</feature>
<reference evidence="11" key="1">
    <citation type="submission" date="2021-02" db="EMBL/GenBank/DDBJ databases">
        <title>Genome sequence Cadophora malorum strain M34.</title>
        <authorList>
            <person name="Stefanovic E."/>
            <person name="Vu D."/>
            <person name="Scully C."/>
            <person name="Dijksterhuis J."/>
            <person name="Roader J."/>
            <person name="Houbraken J."/>
        </authorList>
    </citation>
    <scope>NUCLEOTIDE SEQUENCE</scope>
    <source>
        <strain evidence="11">M34</strain>
    </source>
</reference>
<keyword evidence="7" id="KW-0539">Nucleus</keyword>
<dbReference type="Gene3D" id="1.10.10.60">
    <property type="entry name" value="Homeodomain-like"/>
    <property type="match status" value="1"/>
</dbReference>
<dbReference type="OrthoDB" id="19740at2759"/>
<dbReference type="AlphaFoldDB" id="A0A8H7WDV1"/>
<name>A0A8H7WDV1_9HELO</name>
<evidence type="ECO:0000256" key="8">
    <source>
        <dbReference type="SAM" id="Coils"/>
    </source>
</evidence>
<comment type="caution">
    <text evidence="11">The sequence shown here is derived from an EMBL/GenBank/DDBJ whole genome shotgun (WGS) entry which is preliminary data.</text>
</comment>
<feature type="region of interest" description="Disordered" evidence="9">
    <location>
        <begin position="1"/>
        <end position="30"/>
    </location>
</feature>
<evidence type="ECO:0000313" key="12">
    <source>
        <dbReference type="Proteomes" id="UP000664132"/>
    </source>
</evidence>
<feature type="compositionally biased region" description="Basic and acidic residues" evidence="9">
    <location>
        <begin position="535"/>
        <end position="558"/>
    </location>
</feature>
<evidence type="ECO:0000256" key="5">
    <source>
        <dbReference type="ARBA" id="ARBA00023015"/>
    </source>
</evidence>
<dbReference type="PANTHER" id="PTHR12855">
    <property type="entry name" value="DNA METHYLTRANSFERASE 1-ASSOCIATED PROTEIN 1 FAMILY MEMBER"/>
    <property type="match status" value="1"/>
</dbReference>
<dbReference type="GO" id="GO:0000122">
    <property type="term" value="P:negative regulation of transcription by RNA polymerase II"/>
    <property type="evidence" value="ECO:0007669"/>
    <property type="project" value="TreeGrafter"/>
</dbReference>
<evidence type="ECO:0000256" key="1">
    <source>
        <dbReference type="ARBA" id="ARBA00004123"/>
    </source>
</evidence>
<evidence type="ECO:0000256" key="7">
    <source>
        <dbReference type="ARBA" id="ARBA00023242"/>
    </source>
</evidence>
<comment type="similarity">
    <text evidence="2">Belongs to the SWC4 family.</text>
</comment>
<feature type="compositionally biased region" description="Acidic residues" evidence="9">
    <location>
        <begin position="501"/>
        <end position="518"/>
    </location>
</feature>
<sequence>MTSHDVREMLDLPGEAGPRPAKKQKISAPRPVLKGLAREVQNLSGDNPIAIVPEVTTFRKKKFGSRKPAAKWELRGFKNSARNGDPLVLHHWRRKADVVPGAEEGAAEQAEKPEPVLEDSTFAKFNVHVNTPQYTDEQYNLVLRSNDWTKDETDYLLGLVREYELRWPIIWDRYEYQVPIPQGEGESMEGVMVAPPKVRTMEDMKARYYAVAAAMMKVNTKVEVMNHAEFNLLELMQGYDPLQEANRKKFAEAAFRRTREEAKEEESLLVELKRILARSERLKDERRELYQLLESPPSNGTVGIYQSSSGLAQLFQQLMTVDKTKKRKSLMGAEGVSPAPGPSGPSQQASFDRRDSSIRESISGPSGGNAPNNKKGPAQPQTDRRQLTPEEEVMYGVKRFERITTSGPSFRQEKIRKPIVSKSQTQQAKITNVLTELGISSTVIFMPTFAVGEAWDNLLTGVNLLLDQKKHMDKLQGELNTALNIKAEREKRERAERGEPEPEPEAEPDVEAEADADADANANANADVEAGIEESAEKQTDEAIEEPDMKVEEEREKSAAPSVKSATANHKRSASVLSAVSDKDAKRQKK</sequence>
<evidence type="ECO:0000256" key="2">
    <source>
        <dbReference type="ARBA" id="ARBA00006918"/>
    </source>
</evidence>
<feature type="compositionally biased region" description="Low complexity" evidence="9">
    <location>
        <begin position="519"/>
        <end position="529"/>
    </location>
</feature>
<dbReference type="Pfam" id="PF16282">
    <property type="entry name" value="SANT_DAMP1_like"/>
    <property type="match status" value="1"/>
</dbReference>
<evidence type="ECO:0000313" key="11">
    <source>
        <dbReference type="EMBL" id="KAG4423017.1"/>
    </source>
</evidence>
<evidence type="ECO:0000256" key="9">
    <source>
        <dbReference type="SAM" id="MobiDB-lite"/>
    </source>
</evidence>
<evidence type="ECO:0000256" key="3">
    <source>
        <dbReference type="ARBA" id="ARBA00019132"/>
    </source>
</evidence>
<feature type="region of interest" description="Disordered" evidence="9">
    <location>
        <begin position="486"/>
        <end position="590"/>
    </location>
</feature>
<dbReference type="InterPro" id="IPR027109">
    <property type="entry name" value="Swc4/Dmap1"/>
</dbReference>
<dbReference type="InterPro" id="IPR032563">
    <property type="entry name" value="DAMP1_SANT-like"/>
</dbReference>
<dbReference type="Proteomes" id="UP000664132">
    <property type="component" value="Unassembled WGS sequence"/>
</dbReference>
<proteinExistence type="inferred from homology"/>